<dbReference type="SMART" id="SM00852">
    <property type="entry name" value="MoCF_biosynth"/>
    <property type="match status" value="1"/>
</dbReference>
<dbReference type="Proteomes" id="UP000315343">
    <property type="component" value="Unassembled WGS sequence"/>
</dbReference>
<dbReference type="Pfam" id="PF03453">
    <property type="entry name" value="MoeA_N"/>
    <property type="match status" value="1"/>
</dbReference>
<dbReference type="AlphaFoldDB" id="A0A562JHM3"/>
<evidence type="ECO:0000256" key="5">
    <source>
        <dbReference type="ARBA" id="ARBA00010763"/>
    </source>
</evidence>
<dbReference type="Gene3D" id="2.40.340.10">
    <property type="entry name" value="MoeA, C-terminal, domain IV"/>
    <property type="match status" value="1"/>
</dbReference>
<evidence type="ECO:0000256" key="11">
    <source>
        <dbReference type="ARBA" id="ARBA00022842"/>
    </source>
</evidence>
<comment type="function">
    <text evidence="2 14">Catalyzes the insertion of molybdate into adenylated molybdopterin with the concomitant release of AMP.</text>
</comment>
<dbReference type="FunFam" id="3.40.980.10:FF:000004">
    <property type="entry name" value="Molybdopterin molybdenumtransferase"/>
    <property type="match status" value="1"/>
</dbReference>
<accession>A0A562JHM3</accession>
<comment type="catalytic activity">
    <reaction evidence="13">
        <text>adenylyl-molybdopterin + molybdate = Mo-molybdopterin + AMP + H(+)</text>
        <dbReference type="Rhea" id="RHEA:35047"/>
        <dbReference type="ChEBI" id="CHEBI:15378"/>
        <dbReference type="ChEBI" id="CHEBI:36264"/>
        <dbReference type="ChEBI" id="CHEBI:62727"/>
        <dbReference type="ChEBI" id="CHEBI:71302"/>
        <dbReference type="ChEBI" id="CHEBI:456215"/>
        <dbReference type="EC" id="2.10.1.1"/>
    </reaction>
</comment>
<dbReference type="EC" id="2.10.1.1" evidence="6 14"/>
<dbReference type="InterPro" id="IPR038987">
    <property type="entry name" value="MoeA-like"/>
</dbReference>
<evidence type="ECO:0000256" key="4">
    <source>
        <dbReference type="ARBA" id="ARBA00005046"/>
    </source>
</evidence>
<evidence type="ECO:0000256" key="9">
    <source>
        <dbReference type="ARBA" id="ARBA00022679"/>
    </source>
</evidence>
<comment type="similarity">
    <text evidence="5 14">Belongs to the MoeA family.</text>
</comment>
<dbReference type="GO" id="GO:0005829">
    <property type="term" value="C:cytosol"/>
    <property type="evidence" value="ECO:0007669"/>
    <property type="project" value="TreeGrafter"/>
</dbReference>
<evidence type="ECO:0000313" key="16">
    <source>
        <dbReference type="EMBL" id="TWH82688.1"/>
    </source>
</evidence>
<dbReference type="SUPFAM" id="SSF53218">
    <property type="entry name" value="Molybdenum cofactor biosynthesis proteins"/>
    <property type="match status" value="1"/>
</dbReference>
<dbReference type="EMBL" id="VLKH01000002">
    <property type="protein sequence ID" value="TWH82688.1"/>
    <property type="molecule type" value="Genomic_DNA"/>
</dbReference>
<evidence type="ECO:0000256" key="13">
    <source>
        <dbReference type="ARBA" id="ARBA00047317"/>
    </source>
</evidence>
<reference evidence="16 17" key="1">
    <citation type="submission" date="2019-07" db="EMBL/GenBank/DDBJ databases">
        <title>Genomic Encyclopedia of Type Strains, Phase I: the one thousand microbial genomes (KMG-I) project.</title>
        <authorList>
            <person name="Kyrpides N."/>
        </authorList>
    </citation>
    <scope>NUCLEOTIDE SEQUENCE [LARGE SCALE GENOMIC DNA]</scope>
    <source>
        <strain evidence="16 17">DSM 13558</strain>
    </source>
</reference>
<evidence type="ECO:0000256" key="6">
    <source>
        <dbReference type="ARBA" id="ARBA00013269"/>
    </source>
</evidence>
<evidence type="ECO:0000259" key="15">
    <source>
        <dbReference type="SMART" id="SM00852"/>
    </source>
</evidence>
<dbReference type="InterPro" id="IPR036688">
    <property type="entry name" value="MoeA_C_domain_IV_sf"/>
</dbReference>
<dbReference type="GO" id="GO:0046872">
    <property type="term" value="F:metal ion binding"/>
    <property type="evidence" value="ECO:0007669"/>
    <property type="project" value="UniProtKB-UniRule"/>
</dbReference>
<dbReference type="UniPathway" id="UPA00344"/>
<dbReference type="SUPFAM" id="SSF63882">
    <property type="entry name" value="MoeA N-terminal region -like"/>
    <property type="match status" value="1"/>
</dbReference>
<protein>
    <recommendedName>
        <fullName evidence="7 14">Molybdopterin molybdenumtransferase</fullName>
        <ecNumber evidence="6 14">2.10.1.1</ecNumber>
    </recommendedName>
</protein>
<dbReference type="InterPro" id="IPR005110">
    <property type="entry name" value="MoeA_linker/N"/>
</dbReference>
<comment type="cofactor">
    <cofactor evidence="1 14">
        <name>Mg(2+)</name>
        <dbReference type="ChEBI" id="CHEBI:18420"/>
    </cofactor>
</comment>
<keyword evidence="17" id="KW-1185">Reference proteome</keyword>
<dbReference type="InterPro" id="IPR036135">
    <property type="entry name" value="MoeA_linker/N_sf"/>
</dbReference>
<dbReference type="GO" id="GO:0006777">
    <property type="term" value="P:Mo-molybdopterin cofactor biosynthetic process"/>
    <property type="evidence" value="ECO:0007669"/>
    <property type="project" value="UniProtKB-UniRule"/>
</dbReference>
<dbReference type="SUPFAM" id="SSF63867">
    <property type="entry name" value="MoeA C-terminal domain-like"/>
    <property type="match status" value="1"/>
</dbReference>
<proteinExistence type="inferred from homology"/>
<comment type="pathway">
    <text evidence="4 14">Cofactor biosynthesis; molybdopterin biosynthesis.</text>
</comment>
<dbReference type="PANTHER" id="PTHR10192:SF5">
    <property type="entry name" value="GEPHYRIN"/>
    <property type="match status" value="1"/>
</dbReference>
<evidence type="ECO:0000256" key="2">
    <source>
        <dbReference type="ARBA" id="ARBA00002901"/>
    </source>
</evidence>
<evidence type="ECO:0000256" key="14">
    <source>
        <dbReference type="RuleBase" id="RU365090"/>
    </source>
</evidence>
<dbReference type="GO" id="GO:0061599">
    <property type="term" value="F:molybdopterin molybdotransferase activity"/>
    <property type="evidence" value="ECO:0007669"/>
    <property type="project" value="UniProtKB-UniRule"/>
</dbReference>
<dbReference type="InterPro" id="IPR001453">
    <property type="entry name" value="MoaB/Mog_dom"/>
</dbReference>
<dbReference type="Gene3D" id="3.40.980.10">
    <property type="entry name" value="MoaB/Mog-like domain"/>
    <property type="match status" value="1"/>
</dbReference>
<keyword evidence="8 14" id="KW-0500">Molybdenum</keyword>
<evidence type="ECO:0000256" key="10">
    <source>
        <dbReference type="ARBA" id="ARBA00022723"/>
    </source>
</evidence>
<evidence type="ECO:0000313" key="17">
    <source>
        <dbReference type="Proteomes" id="UP000315343"/>
    </source>
</evidence>
<dbReference type="Gene3D" id="3.90.105.10">
    <property type="entry name" value="Molybdopterin biosynthesis moea protein, domain 2"/>
    <property type="match status" value="1"/>
</dbReference>
<dbReference type="InterPro" id="IPR005111">
    <property type="entry name" value="MoeA_C_domain_IV"/>
</dbReference>
<comment type="function">
    <text evidence="3">May be involved in the biosynthesis of molybdopterin.</text>
</comment>
<dbReference type="OrthoDB" id="9804758at2"/>
<keyword evidence="10 14" id="KW-0479">Metal-binding</keyword>
<sequence>MDLFNVLTVKDTRELIDENFSLELEGEMVNLHEAAGRILKSDVIAPENVPNFRRSTVDGYAVFSRDVYGASESMQSMLDLKGEVLMGHEAQGKISIPGQCYYVPTGGMLPEGADSVIMIEYTEKLDETTILASKSASPGENTVDIGEDIKKGEAVIKSGTKIRAYEVGVLSSLGITSVEVMKRPRVGIISTGDEVVNPEEKINPGQIRDINTYLLYSLLEESGCTPIKYGLIRDDYDLLKSTVEKAVSECDIVLMSGGSSVGKKDNTVNVINDLGDEGVLVHGISVKPGKPTIIGKSKGKIIFGLPGHPLACAVIFQVMVKYYIEKITKHNDKVYPVSCKFKINYHKAKGREEYLPVDIEENEQGLTASPVFGKSGLITGFSKAWGYIRIERNEEGLKEGQSVAVYKF</sequence>
<evidence type="ECO:0000256" key="7">
    <source>
        <dbReference type="ARBA" id="ARBA00021108"/>
    </source>
</evidence>
<dbReference type="CDD" id="cd00887">
    <property type="entry name" value="MoeA"/>
    <property type="match status" value="1"/>
</dbReference>
<dbReference type="PROSITE" id="PS01079">
    <property type="entry name" value="MOCF_BIOSYNTHESIS_2"/>
    <property type="match status" value="1"/>
</dbReference>
<evidence type="ECO:0000256" key="1">
    <source>
        <dbReference type="ARBA" id="ARBA00001946"/>
    </source>
</evidence>
<dbReference type="Gene3D" id="2.170.190.11">
    <property type="entry name" value="Molybdopterin biosynthesis moea protein, domain 3"/>
    <property type="match status" value="1"/>
</dbReference>
<dbReference type="PANTHER" id="PTHR10192">
    <property type="entry name" value="MOLYBDOPTERIN BIOSYNTHESIS PROTEIN"/>
    <property type="match status" value="1"/>
</dbReference>
<dbReference type="NCBIfam" id="TIGR00177">
    <property type="entry name" value="molyb_syn"/>
    <property type="match status" value="1"/>
</dbReference>
<dbReference type="InterPro" id="IPR036425">
    <property type="entry name" value="MoaB/Mog-like_dom_sf"/>
</dbReference>
<organism evidence="16 17">
    <name type="scientific">Sedimentibacter saalensis</name>
    <dbReference type="NCBI Taxonomy" id="130788"/>
    <lineage>
        <taxon>Bacteria</taxon>
        <taxon>Bacillati</taxon>
        <taxon>Bacillota</taxon>
        <taxon>Tissierellia</taxon>
        <taxon>Sedimentibacter</taxon>
    </lineage>
</organism>
<dbReference type="NCBIfam" id="NF045515">
    <property type="entry name" value="Glp_gephyrin"/>
    <property type="match status" value="1"/>
</dbReference>
<name>A0A562JHM3_9FIRM</name>
<dbReference type="InterPro" id="IPR008284">
    <property type="entry name" value="MoCF_biosynth_CS"/>
</dbReference>
<evidence type="ECO:0000256" key="12">
    <source>
        <dbReference type="ARBA" id="ARBA00023150"/>
    </source>
</evidence>
<comment type="caution">
    <text evidence="16">The sequence shown here is derived from an EMBL/GenBank/DDBJ whole genome shotgun (WGS) entry which is preliminary data.</text>
</comment>
<keyword evidence="9 14" id="KW-0808">Transferase</keyword>
<gene>
    <name evidence="16" type="ORF">LY60_00993</name>
</gene>
<dbReference type="RefSeq" id="WP_145080705.1">
    <property type="nucleotide sequence ID" value="NZ_DAMBUX010000021.1"/>
</dbReference>
<keyword evidence="12 14" id="KW-0501">Molybdenum cofactor biosynthesis</keyword>
<dbReference type="Pfam" id="PF03454">
    <property type="entry name" value="MoeA_C"/>
    <property type="match status" value="1"/>
</dbReference>
<feature type="domain" description="MoaB/Mog" evidence="15">
    <location>
        <begin position="187"/>
        <end position="326"/>
    </location>
</feature>
<keyword evidence="11 14" id="KW-0460">Magnesium</keyword>
<dbReference type="Pfam" id="PF00994">
    <property type="entry name" value="MoCF_biosynth"/>
    <property type="match status" value="1"/>
</dbReference>
<evidence type="ECO:0000256" key="8">
    <source>
        <dbReference type="ARBA" id="ARBA00022505"/>
    </source>
</evidence>
<evidence type="ECO:0000256" key="3">
    <source>
        <dbReference type="ARBA" id="ARBA00003487"/>
    </source>
</evidence>